<evidence type="ECO:0000256" key="1">
    <source>
        <dbReference type="ARBA" id="ARBA00009497"/>
    </source>
</evidence>
<dbReference type="CDD" id="cd01043">
    <property type="entry name" value="DPS"/>
    <property type="match status" value="1"/>
</dbReference>
<dbReference type="PIRSF" id="PIRSF005900">
    <property type="entry name" value="Dps"/>
    <property type="match status" value="1"/>
</dbReference>
<evidence type="ECO:0000313" key="4">
    <source>
        <dbReference type="Proteomes" id="UP000240649"/>
    </source>
</evidence>
<feature type="domain" description="Ferritin/DPS" evidence="2">
    <location>
        <begin position="14"/>
        <end position="143"/>
    </location>
</feature>
<keyword evidence="4" id="KW-1185">Reference proteome</keyword>
<dbReference type="PRINTS" id="PR01346">
    <property type="entry name" value="HELNAPAPROT"/>
</dbReference>
<dbReference type="InterPro" id="IPR009078">
    <property type="entry name" value="Ferritin-like_SF"/>
</dbReference>
<dbReference type="Pfam" id="PF00210">
    <property type="entry name" value="Ferritin"/>
    <property type="match status" value="1"/>
</dbReference>
<evidence type="ECO:0000313" key="3">
    <source>
        <dbReference type="EMBL" id="AVJ48209.1"/>
    </source>
</evidence>
<comment type="similarity">
    <text evidence="1">Belongs to the Dps family.</text>
</comment>
<dbReference type="GeneID" id="77948328"/>
<dbReference type="InterPro" id="IPR002177">
    <property type="entry name" value="DPS_DNA-bd"/>
</dbReference>
<dbReference type="InterPro" id="IPR008331">
    <property type="entry name" value="Ferritin_DPS_dom"/>
</dbReference>
<dbReference type="EMBL" id="MG873442">
    <property type="protein sequence ID" value="AVJ48209.1"/>
    <property type="molecule type" value="Genomic_DNA"/>
</dbReference>
<dbReference type="PANTHER" id="PTHR42932">
    <property type="entry name" value="GENERAL STRESS PROTEIN 20U"/>
    <property type="match status" value="1"/>
</dbReference>
<dbReference type="Gene3D" id="1.20.1260.10">
    <property type="match status" value="1"/>
</dbReference>
<protein>
    <submittedName>
        <fullName evidence="3">DNA protection during starvation protein</fullName>
    </submittedName>
</protein>
<proteinExistence type="inferred from homology"/>
<dbReference type="InterPro" id="IPR012347">
    <property type="entry name" value="Ferritin-like"/>
</dbReference>
<dbReference type="SUPFAM" id="SSF47240">
    <property type="entry name" value="Ferritin-like"/>
    <property type="match status" value="1"/>
</dbReference>
<dbReference type="RefSeq" id="YP_010672058.1">
    <property type="nucleotide sequence ID" value="NC_070974.1"/>
</dbReference>
<dbReference type="Proteomes" id="UP000240649">
    <property type="component" value="Segment"/>
</dbReference>
<dbReference type="GO" id="GO:0008199">
    <property type="term" value="F:ferric iron binding"/>
    <property type="evidence" value="ECO:0007669"/>
    <property type="project" value="InterPro"/>
</dbReference>
<reference evidence="3 4" key="1">
    <citation type="submission" date="2018-01" db="EMBL/GenBank/DDBJ databases">
        <title>Draft Genome Sequence of Salmonella Enteritidis Phage SE131.</title>
        <authorList>
            <person name="Kim Y."/>
            <person name="Han B.K."/>
            <person name="Kim H."/>
            <person name="Kim D."/>
        </authorList>
    </citation>
    <scope>NUCLEOTIDE SEQUENCE [LARGE SCALE GENOMIC DNA]</scope>
</reference>
<accession>A0A2P1CAF0</accession>
<name>A0A2P1CAF0_9CAUD</name>
<evidence type="ECO:0000259" key="2">
    <source>
        <dbReference type="Pfam" id="PF00210"/>
    </source>
</evidence>
<dbReference type="PANTHER" id="PTHR42932:SF1">
    <property type="entry name" value="GENERAL STRESS PROTEIN 20U"/>
    <property type="match status" value="1"/>
</dbReference>
<organism evidence="3 4">
    <name type="scientific">Salmonella phage SE131</name>
    <dbReference type="NCBI Taxonomy" id="2081631"/>
    <lineage>
        <taxon>Viruses</taxon>
        <taxon>Duplodnaviria</taxon>
        <taxon>Heunggongvirae</taxon>
        <taxon>Uroviricota</taxon>
        <taxon>Caudoviricetes</taxon>
        <taxon>Grimontviridae</taxon>
        <taxon>Moazamivirus</taxon>
        <taxon>Moazamivirus SE131</taxon>
    </lineage>
</organism>
<dbReference type="KEGG" id="vg:77948328"/>
<sequence length="146" mass="16556">MLGARPKRPAPESLQVLVGNLTLLQIKAKNYHWNVTGESFYGDHHTFDGLADLVEDWIDTIAERMRALQEPVDARAALYLESMWFSEGDHEIDRDDMVGGMVSTLETVATHLYSMIRDADNPVTQNILQDLCADLEKQAYFLRSSQ</sequence>